<organism evidence="7 8">
    <name type="scientific">Staphylococcus lugdunensis</name>
    <dbReference type="NCBI Taxonomy" id="28035"/>
    <lineage>
        <taxon>Bacteria</taxon>
        <taxon>Bacillati</taxon>
        <taxon>Bacillota</taxon>
        <taxon>Bacilli</taxon>
        <taxon>Bacillales</taxon>
        <taxon>Staphylococcaceae</taxon>
        <taxon>Staphylococcus</taxon>
    </lineage>
</organism>
<dbReference type="AlphaFoldDB" id="A0A292DES9"/>
<feature type="transmembrane region" description="Helical" evidence="6">
    <location>
        <begin position="64"/>
        <end position="85"/>
    </location>
</feature>
<dbReference type="Proteomes" id="UP000293637">
    <property type="component" value="Unassembled WGS sequence"/>
</dbReference>
<dbReference type="OMA" id="TVKEDYQ"/>
<feature type="transmembrane region" description="Helical" evidence="6">
    <location>
        <begin position="219"/>
        <end position="236"/>
    </location>
</feature>
<protein>
    <submittedName>
        <fullName evidence="7">Energy-coupling factor transporter transmembrane protein EcfT</fullName>
    </submittedName>
</protein>
<gene>
    <name evidence="7" type="ORF">EQ812_03875</name>
</gene>
<evidence type="ECO:0000256" key="6">
    <source>
        <dbReference type="SAM" id="Phobius"/>
    </source>
</evidence>
<dbReference type="CDD" id="cd16914">
    <property type="entry name" value="EcfT"/>
    <property type="match status" value="1"/>
</dbReference>
<sequence>MSKISSLFKDDRTRLAQLDPRTKILLTITVSTILISSGSSQSILRITITLCSLSLLLSIYKYLAFLKFTMLFVILMLLQAYVVPYTHGMLQFILLACVGIFMNMLPGFIVGYFTLYSTKVSEFIAAMEKIKMPRNVIIPITVIFRFFPTISEEYRNINHAMKMRGITLRRHIFKNLEYRLIPLIISVVQIGNDLSFAAMTRGIDAPHARTNICTVKFKWLDMVFFIVMLALWVNYYKEKLS</sequence>
<feature type="transmembrane region" description="Helical" evidence="6">
    <location>
        <begin position="92"/>
        <end position="116"/>
    </location>
</feature>
<comment type="caution">
    <text evidence="7">The sequence shown here is derived from an EMBL/GenBank/DDBJ whole genome shotgun (WGS) entry which is preliminary data.</text>
</comment>
<evidence type="ECO:0000256" key="3">
    <source>
        <dbReference type="ARBA" id="ARBA00022692"/>
    </source>
</evidence>
<dbReference type="InterPro" id="IPR051611">
    <property type="entry name" value="ECF_transporter_component"/>
</dbReference>
<dbReference type="PANTHER" id="PTHR34857">
    <property type="entry name" value="SLL0384 PROTEIN"/>
    <property type="match status" value="1"/>
</dbReference>
<proteinExistence type="predicted"/>
<comment type="subcellular location">
    <subcellularLocation>
        <location evidence="1">Membrane</location>
        <topology evidence="1">Multi-pass membrane protein</topology>
    </subcellularLocation>
</comment>
<evidence type="ECO:0000256" key="1">
    <source>
        <dbReference type="ARBA" id="ARBA00004141"/>
    </source>
</evidence>
<keyword evidence="3 6" id="KW-0812">Transmembrane</keyword>
<evidence type="ECO:0000256" key="2">
    <source>
        <dbReference type="ARBA" id="ARBA00022475"/>
    </source>
</evidence>
<dbReference type="GO" id="GO:0005886">
    <property type="term" value="C:plasma membrane"/>
    <property type="evidence" value="ECO:0007669"/>
    <property type="project" value="UniProtKB-ARBA"/>
</dbReference>
<dbReference type="InterPro" id="IPR003339">
    <property type="entry name" value="ABC/ECF_trnsptr_transmembrane"/>
</dbReference>
<dbReference type="EMBL" id="SCHB01000002">
    <property type="protein sequence ID" value="TBW72992.1"/>
    <property type="molecule type" value="Genomic_DNA"/>
</dbReference>
<evidence type="ECO:0000256" key="5">
    <source>
        <dbReference type="ARBA" id="ARBA00023136"/>
    </source>
</evidence>
<evidence type="ECO:0000256" key="4">
    <source>
        <dbReference type="ARBA" id="ARBA00022989"/>
    </source>
</evidence>
<keyword evidence="2" id="KW-1003">Cell membrane</keyword>
<evidence type="ECO:0000313" key="7">
    <source>
        <dbReference type="EMBL" id="TBW72992.1"/>
    </source>
</evidence>
<keyword evidence="4 6" id="KW-1133">Transmembrane helix</keyword>
<keyword evidence="5 6" id="KW-0472">Membrane</keyword>
<dbReference type="GeneID" id="58090202"/>
<accession>A0A292DES9</accession>
<dbReference type="RefSeq" id="WP_002478458.1">
    <property type="nucleotide sequence ID" value="NZ_AP021848.1"/>
</dbReference>
<name>A0A292DES9_STALU</name>
<dbReference type="PANTHER" id="PTHR34857:SF2">
    <property type="entry name" value="SLL0384 PROTEIN"/>
    <property type="match status" value="1"/>
</dbReference>
<evidence type="ECO:0000313" key="8">
    <source>
        <dbReference type="Proteomes" id="UP000293637"/>
    </source>
</evidence>
<reference evidence="7 8" key="1">
    <citation type="journal article" date="2019" name="Sci. Transl. Med.">
        <title>Quorum sensing between bacterial species on the skin protects against epidermal injury in atopic dermatitis.</title>
        <authorList>
            <person name="Williams M.R."/>
        </authorList>
    </citation>
    <scope>NUCLEOTIDE SEQUENCE [LARGE SCALE GENOMIC DNA]</scope>
    <source>
        <strain evidence="7 8">E7</strain>
    </source>
</reference>
<dbReference type="Pfam" id="PF02361">
    <property type="entry name" value="CbiQ"/>
    <property type="match status" value="1"/>
</dbReference>